<evidence type="ECO:0000313" key="2">
    <source>
        <dbReference type="EMBL" id="MDT0557996.1"/>
    </source>
</evidence>
<sequence length="135" mass="15157">MVSKNRNILTKIHLIISVLVVIPASIIYGFYPESILEISPDSVNERNFHKAIMGLYLGFSLLWLLGVFKIYFIKAALISNIVFMLGLGFGRLISVLLDGTPSFLYSLGTIGELLLGFYGVWVCNQYFTSKINMLK</sequence>
<evidence type="ECO:0000313" key="3">
    <source>
        <dbReference type="Proteomes" id="UP001259492"/>
    </source>
</evidence>
<feature type="transmembrane region" description="Helical" evidence="1">
    <location>
        <begin position="12"/>
        <end position="31"/>
    </location>
</feature>
<gene>
    <name evidence="2" type="ORF">RM697_05025</name>
</gene>
<keyword evidence="3" id="KW-1185">Reference proteome</keyword>
<evidence type="ECO:0000256" key="1">
    <source>
        <dbReference type="SAM" id="Phobius"/>
    </source>
</evidence>
<name>A0ABU2YJD4_9FLAO</name>
<feature type="transmembrane region" description="Helical" evidence="1">
    <location>
        <begin position="75"/>
        <end position="97"/>
    </location>
</feature>
<proteinExistence type="predicted"/>
<feature type="transmembrane region" description="Helical" evidence="1">
    <location>
        <begin position="103"/>
        <end position="127"/>
    </location>
</feature>
<reference evidence="2 3" key="1">
    <citation type="submission" date="2023-09" db="EMBL/GenBank/DDBJ databases">
        <authorList>
            <person name="Rey-Velasco X."/>
        </authorList>
    </citation>
    <scope>NUCLEOTIDE SEQUENCE [LARGE SCALE GENOMIC DNA]</scope>
    <source>
        <strain evidence="2 3">W332</strain>
    </source>
</reference>
<keyword evidence="1" id="KW-0472">Membrane</keyword>
<keyword evidence="1" id="KW-1133">Transmembrane helix</keyword>
<dbReference type="Pfam" id="PF14248">
    <property type="entry name" value="DUF4345"/>
    <property type="match status" value="1"/>
</dbReference>
<feature type="transmembrane region" description="Helical" evidence="1">
    <location>
        <begin position="51"/>
        <end position="68"/>
    </location>
</feature>
<accession>A0ABU2YJD4</accession>
<dbReference type="Proteomes" id="UP001259492">
    <property type="component" value="Unassembled WGS sequence"/>
</dbReference>
<dbReference type="RefSeq" id="WP_311426768.1">
    <property type="nucleotide sequence ID" value="NZ_JAVRIA010000002.1"/>
</dbReference>
<comment type="caution">
    <text evidence="2">The sequence shown here is derived from an EMBL/GenBank/DDBJ whole genome shotgun (WGS) entry which is preliminary data.</text>
</comment>
<organism evidence="2 3">
    <name type="scientific">Microcosmobacter mediterraneus</name>
    <dbReference type="NCBI Taxonomy" id="3075607"/>
    <lineage>
        <taxon>Bacteria</taxon>
        <taxon>Pseudomonadati</taxon>
        <taxon>Bacteroidota</taxon>
        <taxon>Flavobacteriia</taxon>
        <taxon>Flavobacteriales</taxon>
        <taxon>Flavobacteriaceae</taxon>
        <taxon>Microcosmobacter</taxon>
    </lineage>
</organism>
<dbReference type="InterPro" id="IPR025597">
    <property type="entry name" value="DUF4345"/>
</dbReference>
<dbReference type="EMBL" id="JAVRIA010000002">
    <property type="protein sequence ID" value="MDT0557996.1"/>
    <property type="molecule type" value="Genomic_DNA"/>
</dbReference>
<protein>
    <submittedName>
        <fullName evidence="2">DUF4345 domain-containing protein</fullName>
    </submittedName>
</protein>
<keyword evidence="1" id="KW-0812">Transmembrane</keyword>